<dbReference type="EMBL" id="CARXXK010000001">
    <property type="protein sequence ID" value="CAI6349202.1"/>
    <property type="molecule type" value="Genomic_DNA"/>
</dbReference>
<comment type="caution">
    <text evidence="1">The sequence shown here is derived from an EMBL/GenBank/DDBJ whole genome shotgun (WGS) entry which is preliminary data.</text>
</comment>
<gene>
    <name evidence="1" type="ORF">MEUPH1_LOCUS5792</name>
</gene>
<accession>A0AAV0W131</accession>
<evidence type="ECO:0000313" key="2">
    <source>
        <dbReference type="Proteomes" id="UP001160148"/>
    </source>
</evidence>
<evidence type="ECO:0000313" key="1">
    <source>
        <dbReference type="EMBL" id="CAI6349202.1"/>
    </source>
</evidence>
<reference evidence="1 2" key="1">
    <citation type="submission" date="2023-01" db="EMBL/GenBank/DDBJ databases">
        <authorList>
            <person name="Whitehead M."/>
        </authorList>
    </citation>
    <scope>NUCLEOTIDE SEQUENCE [LARGE SCALE GENOMIC DNA]</scope>
</reference>
<proteinExistence type="predicted"/>
<name>A0AAV0W131_9HEMI</name>
<organism evidence="1 2">
    <name type="scientific">Macrosiphum euphorbiae</name>
    <name type="common">potato aphid</name>
    <dbReference type="NCBI Taxonomy" id="13131"/>
    <lineage>
        <taxon>Eukaryota</taxon>
        <taxon>Metazoa</taxon>
        <taxon>Ecdysozoa</taxon>
        <taxon>Arthropoda</taxon>
        <taxon>Hexapoda</taxon>
        <taxon>Insecta</taxon>
        <taxon>Pterygota</taxon>
        <taxon>Neoptera</taxon>
        <taxon>Paraneoptera</taxon>
        <taxon>Hemiptera</taxon>
        <taxon>Sternorrhyncha</taxon>
        <taxon>Aphidomorpha</taxon>
        <taxon>Aphidoidea</taxon>
        <taxon>Aphididae</taxon>
        <taxon>Macrosiphini</taxon>
        <taxon>Macrosiphum</taxon>
    </lineage>
</organism>
<dbReference type="AlphaFoldDB" id="A0AAV0W131"/>
<protein>
    <submittedName>
        <fullName evidence="1">Uncharacterized protein</fullName>
    </submittedName>
</protein>
<keyword evidence="2" id="KW-1185">Reference proteome</keyword>
<dbReference type="Proteomes" id="UP001160148">
    <property type="component" value="Unassembled WGS sequence"/>
</dbReference>
<sequence length="92" mass="11103">MQNTNAYPAEDRPRLREILQLWKLEILHDRLIEQFITITVLKLLRKDDVNELISNKFPIGVKVMFTYKLQEWQKRNPLTAAEYSRLNKQYNV</sequence>